<dbReference type="InParanoid" id="A0A5R8QFL8"/>
<dbReference type="AlphaFoldDB" id="A0A5R8QFL8"/>
<evidence type="ECO:0008006" key="4">
    <source>
        <dbReference type="Google" id="ProtNLM"/>
    </source>
</evidence>
<name>A0A5R8QFL8_9FIRM</name>
<gene>
    <name evidence="2" type="ORF">FEZ08_02665</name>
</gene>
<keyword evidence="1" id="KW-0812">Transmembrane</keyword>
<feature type="transmembrane region" description="Helical" evidence="1">
    <location>
        <begin position="227"/>
        <end position="246"/>
    </location>
</feature>
<dbReference type="Proteomes" id="UP000306912">
    <property type="component" value="Unassembled WGS sequence"/>
</dbReference>
<keyword evidence="3" id="KW-1185">Reference proteome</keyword>
<sequence length="391" mass="44286">MDNHLFAETAAKKIRGGLVILAVGAFFIGIGYFFLYDVVFPRYSQRLYPIIIAVIAAIILIGFCVYSMFFKPKKSIEVTRDRVIYRKGDTILGEYPFANYDFTSHITRYRTNGIVTNVERKLVISDGRSNKSINCPFLNKDEFSKMMSLIDNLDLQHFNQQVPTATANTEIQNESPEIGNAALYAGDDAVARTTLADDTATPTPAQPISATYQLKTDNIKTSIKTPLITGFIIMLVAELLVFFIFMDDLDTRRGLTTFMMMTLATVIFVGVIVAIIIFSSYSQKQRDLKHTPKLVNINQLSISFDQDTFLLSDIIAIEAIPVSYTTPVNKMRTVKLTTSRGIKTYCFGKRQDPKNYDDVIFSAHEYADFVYKLRQAFINRPEVFSHNLENF</sequence>
<dbReference type="EMBL" id="VBWP01000002">
    <property type="protein sequence ID" value="TLG76536.1"/>
    <property type="molecule type" value="Genomic_DNA"/>
</dbReference>
<dbReference type="RefSeq" id="WP_138190174.1">
    <property type="nucleotide sequence ID" value="NZ_VBWP01000002.1"/>
</dbReference>
<proteinExistence type="predicted"/>
<feature type="transmembrane region" description="Helical" evidence="1">
    <location>
        <begin position="258"/>
        <end position="281"/>
    </location>
</feature>
<keyword evidence="1" id="KW-1133">Transmembrane helix</keyword>
<keyword evidence="1" id="KW-0472">Membrane</keyword>
<comment type="caution">
    <text evidence="2">The sequence shown here is derived from an EMBL/GenBank/DDBJ whole genome shotgun (WGS) entry which is preliminary data.</text>
</comment>
<reference evidence="2 3" key="1">
    <citation type="submission" date="2019-05" db="EMBL/GenBank/DDBJ databases">
        <title>Culicoidintestinum kansasii gen. nov., sp. nov. from the gastrointestinal tract of the biting midge, Culicoides sonorensis.</title>
        <authorList>
            <person name="Neupane S."/>
            <person name="Ghosh A."/>
            <person name="Gunther S."/>
            <person name="Martin K."/>
            <person name="Zurek L."/>
        </authorList>
    </citation>
    <scope>NUCLEOTIDE SEQUENCE [LARGE SCALE GENOMIC DNA]</scope>
    <source>
        <strain evidence="2 3">CS-1</strain>
    </source>
</reference>
<evidence type="ECO:0000313" key="2">
    <source>
        <dbReference type="EMBL" id="TLG76536.1"/>
    </source>
</evidence>
<feature type="transmembrane region" description="Helical" evidence="1">
    <location>
        <begin position="16"/>
        <end position="35"/>
    </location>
</feature>
<feature type="transmembrane region" description="Helical" evidence="1">
    <location>
        <begin position="47"/>
        <end position="70"/>
    </location>
</feature>
<evidence type="ECO:0000313" key="3">
    <source>
        <dbReference type="Proteomes" id="UP000306912"/>
    </source>
</evidence>
<protein>
    <recommendedName>
        <fullName evidence="4">PH domain-containing protein</fullName>
    </recommendedName>
</protein>
<organism evidence="2 3">
    <name type="scientific">Culicoidibacter larvae</name>
    <dbReference type="NCBI Taxonomy" id="2579976"/>
    <lineage>
        <taxon>Bacteria</taxon>
        <taxon>Bacillati</taxon>
        <taxon>Bacillota</taxon>
        <taxon>Culicoidibacteria</taxon>
        <taxon>Culicoidibacterales</taxon>
        <taxon>Culicoidibacteraceae</taxon>
        <taxon>Culicoidibacter</taxon>
    </lineage>
</organism>
<accession>A0A5R8QFL8</accession>
<evidence type="ECO:0000256" key="1">
    <source>
        <dbReference type="SAM" id="Phobius"/>
    </source>
</evidence>